<protein>
    <submittedName>
        <fullName evidence="1">Uncharacterized protein</fullName>
    </submittedName>
</protein>
<sequence>MKARGLASPDDADALALTFAAPVLPREELVWPEMYRRVRQLTEEEEWERLYADLRPGNWD</sequence>
<dbReference type="RefSeq" id="WP_187762749.1">
    <property type="nucleotide sequence ID" value="NZ_CP061038.1"/>
</dbReference>
<name>A0A7H0LL98_9SPHN</name>
<dbReference type="EMBL" id="CP061038">
    <property type="protein sequence ID" value="QNQ10451.1"/>
    <property type="molecule type" value="Genomic_DNA"/>
</dbReference>
<dbReference type="AlphaFoldDB" id="A0A7H0LL98"/>
<organism evidence="1 2">
    <name type="scientific">Sphingomonas alpina</name>
    <dbReference type="NCBI Taxonomy" id="653931"/>
    <lineage>
        <taxon>Bacteria</taxon>
        <taxon>Pseudomonadati</taxon>
        <taxon>Pseudomonadota</taxon>
        <taxon>Alphaproteobacteria</taxon>
        <taxon>Sphingomonadales</taxon>
        <taxon>Sphingomonadaceae</taxon>
        <taxon>Sphingomonas</taxon>
    </lineage>
</organism>
<dbReference type="Proteomes" id="UP000516148">
    <property type="component" value="Chromosome"/>
</dbReference>
<keyword evidence="2" id="KW-1185">Reference proteome</keyword>
<evidence type="ECO:0000313" key="2">
    <source>
        <dbReference type="Proteomes" id="UP000516148"/>
    </source>
</evidence>
<dbReference type="KEGG" id="spap:H3Z74_04300"/>
<gene>
    <name evidence="1" type="ORF">H3Z74_04300</name>
</gene>
<evidence type="ECO:0000313" key="1">
    <source>
        <dbReference type="EMBL" id="QNQ10451.1"/>
    </source>
</evidence>
<proteinExistence type="predicted"/>
<accession>A0A7H0LL98</accession>
<reference evidence="1 2" key="1">
    <citation type="submission" date="2020-09" db="EMBL/GenBank/DDBJ databases">
        <title>Sphingomonas sp., a new species isolated from pork steak.</title>
        <authorList>
            <person name="Heidler von Heilborn D."/>
        </authorList>
    </citation>
    <scope>NUCLEOTIDE SEQUENCE [LARGE SCALE GENOMIC DNA]</scope>
    <source>
        <strain evidence="2">S8-3T</strain>
    </source>
</reference>